<keyword evidence="2" id="KW-0472">Membrane</keyword>
<proteinExistence type="predicted"/>
<dbReference type="AlphaFoldDB" id="A0A9P4QSM6"/>
<evidence type="ECO:0000313" key="5">
    <source>
        <dbReference type="Proteomes" id="UP000799444"/>
    </source>
</evidence>
<feature type="compositionally biased region" description="Basic and acidic residues" evidence="1">
    <location>
        <begin position="51"/>
        <end position="62"/>
    </location>
</feature>
<accession>A0A9P4QSM6</accession>
<evidence type="ECO:0000256" key="2">
    <source>
        <dbReference type="SAM" id="Phobius"/>
    </source>
</evidence>
<dbReference type="EMBL" id="ML996166">
    <property type="protein sequence ID" value="KAF2733098.1"/>
    <property type="molecule type" value="Genomic_DNA"/>
</dbReference>
<feature type="compositionally biased region" description="Polar residues" evidence="1">
    <location>
        <begin position="264"/>
        <end position="274"/>
    </location>
</feature>
<feature type="region of interest" description="Disordered" evidence="1">
    <location>
        <begin position="215"/>
        <end position="318"/>
    </location>
</feature>
<dbReference type="InterPro" id="IPR056722">
    <property type="entry name" value="DUF7820"/>
</dbReference>
<organism evidence="4 5">
    <name type="scientific">Polyplosphaeria fusca</name>
    <dbReference type="NCBI Taxonomy" id="682080"/>
    <lineage>
        <taxon>Eukaryota</taxon>
        <taxon>Fungi</taxon>
        <taxon>Dikarya</taxon>
        <taxon>Ascomycota</taxon>
        <taxon>Pezizomycotina</taxon>
        <taxon>Dothideomycetes</taxon>
        <taxon>Pleosporomycetidae</taxon>
        <taxon>Pleosporales</taxon>
        <taxon>Tetraplosphaeriaceae</taxon>
        <taxon>Polyplosphaeria</taxon>
    </lineage>
</organism>
<feature type="compositionally biased region" description="Polar residues" evidence="1">
    <location>
        <begin position="109"/>
        <end position="138"/>
    </location>
</feature>
<feature type="region of interest" description="Disordered" evidence="1">
    <location>
        <begin position="1"/>
        <end position="182"/>
    </location>
</feature>
<comment type="caution">
    <text evidence="4">The sequence shown here is derived from an EMBL/GenBank/DDBJ whole genome shotgun (WGS) entry which is preliminary data.</text>
</comment>
<evidence type="ECO:0000259" key="3">
    <source>
        <dbReference type="Pfam" id="PF25130"/>
    </source>
</evidence>
<evidence type="ECO:0000313" key="4">
    <source>
        <dbReference type="EMBL" id="KAF2733098.1"/>
    </source>
</evidence>
<feature type="compositionally biased region" description="Basic and acidic residues" evidence="1">
    <location>
        <begin position="309"/>
        <end position="318"/>
    </location>
</feature>
<feature type="region of interest" description="Disordered" evidence="1">
    <location>
        <begin position="363"/>
        <end position="392"/>
    </location>
</feature>
<feature type="compositionally biased region" description="Acidic residues" evidence="1">
    <location>
        <begin position="20"/>
        <end position="30"/>
    </location>
</feature>
<evidence type="ECO:0000256" key="1">
    <source>
        <dbReference type="SAM" id="MobiDB-lite"/>
    </source>
</evidence>
<protein>
    <recommendedName>
        <fullName evidence="3">DUF7820 domain-containing protein</fullName>
    </recommendedName>
</protein>
<dbReference type="OrthoDB" id="5384459at2759"/>
<dbReference type="Proteomes" id="UP000799444">
    <property type="component" value="Unassembled WGS sequence"/>
</dbReference>
<keyword evidence="5" id="KW-1185">Reference proteome</keyword>
<feature type="compositionally biased region" description="Basic and acidic residues" evidence="1">
    <location>
        <begin position="1"/>
        <end position="10"/>
    </location>
</feature>
<keyword evidence="2" id="KW-0812">Transmembrane</keyword>
<keyword evidence="2" id="KW-1133">Transmembrane helix</keyword>
<feature type="transmembrane region" description="Helical" evidence="2">
    <location>
        <begin position="327"/>
        <end position="354"/>
    </location>
</feature>
<dbReference type="PANTHER" id="PTHR42078:SF1">
    <property type="entry name" value="GLUCAN 1, 4-ALPHA-GLUCOSIDASE"/>
    <property type="match status" value="1"/>
</dbReference>
<dbReference type="PANTHER" id="PTHR42078">
    <property type="entry name" value="GLUCAN 1, 4-ALPHA-GLUCOSIDASE"/>
    <property type="match status" value="1"/>
</dbReference>
<dbReference type="Pfam" id="PF25130">
    <property type="entry name" value="DUF7820"/>
    <property type="match status" value="1"/>
</dbReference>
<feature type="domain" description="DUF7820" evidence="3">
    <location>
        <begin position="390"/>
        <end position="736"/>
    </location>
</feature>
<feature type="region of interest" description="Disordered" evidence="1">
    <location>
        <begin position="610"/>
        <end position="632"/>
    </location>
</feature>
<reference evidence="4" key="1">
    <citation type="journal article" date="2020" name="Stud. Mycol.">
        <title>101 Dothideomycetes genomes: a test case for predicting lifestyles and emergence of pathogens.</title>
        <authorList>
            <person name="Haridas S."/>
            <person name="Albert R."/>
            <person name="Binder M."/>
            <person name="Bloem J."/>
            <person name="Labutti K."/>
            <person name="Salamov A."/>
            <person name="Andreopoulos B."/>
            <person name="Baker S."/>
            <person name="Barry K."/>
            <person name="Bills G."/>
            <person name="Bluhm B."/>
            <person name="Cannon C."/>
            <person name="Castanera R."/>
            <person name="Culley D."/>
            <person name="Daum C."/>
            <person name="Ezra D."/>
            <person name="Gonzalez J."/>
            <person name="Henrissat B."/>
            <person name="Kuo A."/>
            <person name="Liang C."/>
            <person name="Lipzen A."/>
            <person name="Lutzoni F."/>
            <person name="Magnuson J."/>
            <person name="Mondo S."/>
            <person name="Nolan M."/>
            <person name="Ohm R."/>
            <person name="Pangilinan J."/>
            <person name="Park H.-J."/>
            <person name="Ramirez L."/>
            <person name="Alfaro M."/>
            <person name="Sun H."/>
            <person name="Tritt A."/>
            <person name="Yoshinaga Y."/>
            <person name="Zwiers L.-H."/>
            <person name="Turgeon B."/>
            <person name="Goodwin S."/>
            <person name="Spatafora J."/>
            <person name="Crous P."/>
            <person name="Grigoriev I."/>
        </authorList>
    </citation>
    <scope>NUCLEOTIDE SEQUENCE</scope>
    <source>
        <strain evidence="4">CBS 125425</strain>
    </source>
</reference>
<gene>
    <name evidence="4" type="ORF">EJ04DRAFT_439784</name>
</gene>
<feature type="region of interest" description="Disordered" evidence="1">
    <location>
        <begin position="699"/>
        <end position="720"/>
    </location>
</feature>
<feature type="compositionally biased region" description="Polar residues" evidence="1">
    <location>
        <begin position="282"/>
        <end position="308"/>
    </location>
</feature>
<name>A0A9P4QSM6_9PLEO</name>
<sequence length="737" mass="79279">MDRRSSDDGRTPLPANPNVFDDEYALDPSEDNFMPGVADGFRPANLSEGWTGDRNDHDRDGMPRPPLPSSKSADSTDLRRIASRNSTMKPPNPRDSTSHDARHPGTHARASSQAAGLQHRASISSTGSFATTARSDSPLNGGPSHPYGMYTQNTMVRTSSVTTSSTARQPHRSMSLQRPAHPYGMYTQNVDETPDEPAMQPAPVAIPVGFPGLNTGFHRRIGPDGEEQDIIGPDGHTEQLPPYSRYPAEGPTKAALAAEAAASPVNSTPTSLPLSASDDALISSTDRQTPQQSTQNGDAASSQGSSPEMSEKTETARKRDTWRNKRLWGKIPLGIGLILLIVVIVCAIIMGAAIGTVVARNKDEDKNGRKGGRGGHGEDEASPQVTGPSPTLFDATVISKPTDVPALPSGVFALPLGIPQESNPGCLTQANQYAAWSCKMSFAPLVLTINDTAANNDGNSTIISIQGIPKPDSPVQYGIQAPALPMQGMRIVADLDYVAYGPAYHFQTLYDKVVVLNYDDFAAGSGLRVRDKTSRKRDGDKPQYRQRFQVLPGDTPWFCYWNQTFIEGYIYAKDNSSAATRTDWPSAWYTNTYTSTPVASSVPAAATGYDGSPATTAPAGSPVPTPLARRGDSDYPHYSAYPRIVKIEERRLPGAPQPFCVKKRLLDNGIMVEEQNNGKTISVPLQELDPTIEDFLVAGGPPPPDPSATASGNNTAKRALQKRTDPAQACHCQWMFQ</sequence>